<keyword evidence="11 14" id="KW-1133">Transmembrane helix</keyword>
<proteinExistence type="predicted"/>
<evidence type="ECO:0000259" key="16">
    <source>
        <dbReference type="PROSITE" id="PS50885"/>
    </source>
</evidence>
<evidence type="ECO:0000256" key="8">
    <source>
        <dbReference type="ARBA" id="ARBA00022741"/>
    </source>
</evidence>
<evidence type="ECO:0000256" key="1">
    <source>
        <dbReference type="ARBA" id="ARBA00000085"/>
    </source>
</evidence>
<accession>A0ABW5PGP0</accession>
<evidence type="ECO:0000256" key="11">
    <source>
        <dbReference type="ARBA" id="ARBA00022989"/>
    </source>
</evidence>
<reference evidence="18" key="1">
    <citation type="journal article" date="2019" name="Int. J. Syst. Evol. Microbiol.">
        <title>The Global Catalogue of Microorganisms (GCM) 10K type strain sequencing project: providing services to taxonomists for standard genome sequencing and annotation.</title>
        <authorList>
            <consortium name="The Broad Institute Genomics Platform"/>
            <consortium name="The Broad Institute Genome Sequencing Center for Infectious Disease"/>
            <person name="Wu L."/>
            <person name="Ma J."/>
        </authorList>
    </citation>
    <scope>NUCLEOTIDE SEQUENCE [LARGE SCALE GENOMIC DNA]</scope>
    <source>
        <strain evidence="18">KCTC 3950</strain>
    </source>
</reference>
<keyword evidence="10" id="KW-0067">ATP-binding</keyword>
<evidence type="ECO:0000256" key="9">
    <source>
        <dbReference type="ARBA" id="ARBA00022777"/>
    </source>
</evidence>
<evidence type="ECO:0000313" key="17">
    <source>
        <dbReference type="EMBL" id="MFD2614136.1"/>
    </source>
</evidence>
<keyword evidence="8" id="KW-0547">Nucleotide-binding</keyword>
<comment type="catalytic activity">
    <reaction evidence="1">
        <text>ATP + protein L-histidine = ADP + protein N-phospho-L-histidine.</text>
        <dbReference type="EC" id="2.7.13.3"/>
    </reaction>
</comment>
<evidence type="ECO:0000256" key="6">
    <source>
        <dbReference type="ARBA" id="ARBA00022679"/>
    </source>
</evidence>
<gene>
    <name evidence="17" type="ORF">ACFSUF_17145</name>
</gene>
<dbReference type="SMART" id="SM00387">
    <property type="entry name" value="HATPase_c"/>
    <property type="match status" value="1"/>
</dbReference>
<dbReference type="SUPFAM" id="SSF158472">
    <property type="entry name" value="HAMP domain-like"/>
    <property type="match status" value="1"/>
</dbReference>
<evidence type="ECO:0000256" key="10">
    <source>
        <dbReference type="ARBA" id="ARBA00022840"/>
    </source>
</evidence>
<dbReference type="GO" id="GO:0004673">
    <property type="term" value="F:protein histidine kinase activity"/>
    <property type="evidence" value="ECO:0007669"/>
    <property type="project" value="UniProtKB-EC"/>
</dbReference>
<dbReference type="Gene3D" id="3.30.565.10">
    <property type="entry name" value="Histidine kinase-like ATPase, C-terminal domain"/>
    <property type="match status" value="1"/>
</dbReference>
<keyword evidence="7 14" id="KW-0812">Transmembrane</keyword>
<dbReference type="InterPro" id="IPR004358">
    <property type="entry name" value="Sig_transdc_His_kin-like_C"/>
</dbReference>
<name>A0ABW5PGP0_9BACL</name>
<dbReference type="RefSeq" id="WP_377604672.1">
    <property type="nucleotide sequence ID" value="NZ_JBHUME010000010.1"/>
</dbReference>
<dbReference type="EMBL" id="JBHUME010000010">
    <property type="protein sequence ID" value="MFD2614136.1"/>
    <property type="molecule type" value="Genomic_DNA"/>
</dbReference>
<dbReference type="InterPro" id="IPR036890">
    <property type="entry name" value="HATPase_C_sf"/>
</dbReference>
<evidence type="ECO:0000256" key="14">
    <source>
        <dbReference type="SAM" id="Phobius"/>
    </source>
</evidence>
<dbReference type="Gene3D" id="3.30.450.20">
    <property type="entry name" value="PAS domain"/>
    <property type="match status" value="1"/>
</dbReference>
<dbReference type="Pfam" id="PF02743">
    <property type="entry name" value="dCache_1"/>
    <property type="match status" value="1"/>
</dbReference>
<evidence type="ECO:0000256" key="5">
    <source>
        <dbReference type="ARBA" id="ARBA00022553"/>
    </source>
</evidence>
<evidence type="ECO:0000256" key="2">
    <source>
        <dbReference type="ARBA" id="ARBA00004651"/>
    </source>
</evidence>
<dbReference type="PANTHER" id="PTHR34220">
    <property type="entry name" value="SENSOR HISTIDINE KINASE YPDA"/>
    <property type="match status" value="1"/>
</dbReference>
<dbReference type="EC" id="2.7.13.3" evidence="3"/>
<evidence type="ECO:0000256" key="7">
    <source>
        <dbReference type="ARBA" id="ARBA00022692"/>
    </source>
</evidence>
<comment type="subcellular location">
    <subcellularLocation>
        <location evidence="2">Cell membrane</location>
        <topology evidence="2">Multi-pass membrane protein</topology>
    </subcellularLocation>
</comment>
<evidence type="ECO:0000259" key="15">
    <source>
        <dbReference type="PROSITE" id="PS50109"/>
    </source>
</evidence>
<evidence type="ECO:0000313" key="18">
    <source>
        <dbReference type="Proteomes" id="UP001597541"/>
    </source>
</evidence>
<evidence type="ECO:0000256" key="12">
    <source>
        <dbReference type="ARBA" id="ARBA00023012"/>
    </source>
</evidence>
<dbReference type="PANTHER" id="PTHR34220:SF7">
    <property type="entry name" value="SENSOR HISTIDINE KINASE YPDA"/>
    <property type="match status" value="1"/>
</dbReference>
<keyword evidence="13 14" id="KW-0472">Membrane</keyword>
<dbReference type="Pfam" id="PF06580">
    <property type="entry name" value="His_kinase"/>
    <property type="match status" value="1"/>
</dbReference>
<feature type="transmembrane region" description="Helical" evidence="14">
    <location>
        <begin position="27"/>
        <end position="49"/>
    </location>
</feature>
<feature type="transmembrane region" description="Helical" evidence="14">
    <location>
        <begin position="304"/>
        <end position="323"/>
    </location>
</feature>
<dbReference type="InterPro" id="IPR050640">
    <property type="entry name" value="Bact_2-comp_sensor_kinase"/>
</dbReference>
<dbReference type="InterPro" id="IPR033479">
    <property type="entry name" value="dCache_1"/>
</dbReference>
<evidence type="ECO:0000256" key="4">
    <source>
        <dbReference type="ARBA" id="ARBA00022475"/>
    </source>
</evidence>
<protein>
    <recommendedName>
        <fullName evidence="3">histidine kinase</fullName>
        <ecNumber evidence="3">2.7.13.3</ecNumber>
    </recommendedName>
</protein>
<evidence type="ECO:0000256" key="3">
    <source>
        <dbReference type="ARBA" id="ARBA00012438"/>
    </source>
</evidence>
<organism evidence="17 18">
    <name type="scientific">Paenibacillus gansuensis</name>
    <dbReference type="NCBI Taxonomy" id="306542"/>
    <lineage>
        <taxon>Bacteria</taxon>
        <taxon>Bacillati</taxon>
        <taxon>Bacillota</taxon>
        <taxon>Bacilli</taxon>
        <taxon>Bacillales</taxon>
        <taxon>Paenibacillaceae</taxon>
        <taxon>Paenibacillus</taxon>
    </lineage>
</organism>
<dbReference type="Pfam" id="PF02518">
    <property type="entry name" value="HATPase_c"/>
    <property type="match status" value="1"/>
</dbReference>
<dbReference type="Proteomes" id="UP001597541">
    <property type="component" value="Unassembled WGS sequence"/>
</dbReference>
<feature type="domain" description="Histidine kinase" evidence="15">
    <location>
        <begin position="484"/>
        <end position="592"/>
    </location>
</feature>
<dbReference type="CDD" id="cd06225">
    <property type="entry name" value="HAMP"/>
    <property type="match status" value="1"/>
</dbReference>
<comment type="caution">
    <text evidence="17">The sequence shown here is derived from an EMBL/GenBank/DDBJ whole genome shotgun (WGS) entry which is preliminary data.</text>
</comment>
<dbReference type="Gene3D" id="1.10.8.500">
    <property type="entry name" value="HAMP domain in histidine kinase"/>
    <property type="match status" value="1"/>
</dbReference>
<dbReference type="InterPro" id="IPR005467">
    <property type="entry name" value="His_kinase_dom"/>
</dbReference>
<dbReference type="PROSITE" id="PS50109">
    <property type="entry name" value="HIS_KIN"/>
    <property type="match status" value="1"/>
</dbReference>
<evidence type="ECO:0000256" key="13">
    <source>
        <dbReference type="ARBA" id="ARBA00023136"/>
    </source>
</evidence>
<keyword evidence="18" id="KW-1185">Reference proteome</keyword>
<dbReference type="Pfam" id="PF00672">
    <property type="entry name" value="HAMP"/>
    <property type="match status" value="1"/>
</dbReference>
<dbReference type="InterPro" id="IPR003594">
    <property type="entry name" value="HATPase_dom"/>
</dbReference>
<dbReference type="SMART" id="SM00304">
    <property type="entry name" value="HAMP"/>
    <property type="match status" value="1"/>
</dbReference>
<dbReference type="PRINTS" id="PR00344">
    <property type="entry name" value="BCTRLSENSOR"/>
</dbReference>
<dbReference type="PROSITE" id="PS50885">
    <property type="entry name" value="HAMP"/>
    <property type="match status" value="1"/>
</dbReference>
<dbReference type="InterPro" id="IPR010559">
    <property type="entry name" value="Sig_transdc_His_kin_internal"/>
</dbReference>
<keyword evidence="12" id="KW-0902">Two-component regulatory system</keyword>
<keyword evidence="5" id="KW-0597">Phosphoprotein</keyword>
<sequence>MNRWLATWFRRGITVLFDTMRVKSIQFIITAAIMLITVSVMGIVSIAMYNKFSETAEQNTFLNNQQVLEQVNYNLDIYLRGMAETFEFADDEILRTQGTPTDRLRERIETILSTREDLVSVSLFTPMGLPIANYPDKPMLSNTKVREQGWFTSALETPNHLSFSLPHVQNLYKGGYTWVVSMSKGISFEQGKNKVDAVLVMDINFSTIDELFRRVSLGQKGYVYIIDKSAGNIVYHPQQELIYSGIKYENVEQALKYTYGTYIDNSDGEDRLITIKTTDMVGWKIVGVSYMDEIVTAKKEIGSFMIWLLPFLLLFILLISAYMSARISNPIKRLERSMAKVEQGDFEIMLPVRGDDEVGRLSRRFNIMVSRIRELMGEIIQEQEAKRRGELEVLQSQIHPHFLYNTLNSVVRMAGGGKSEDVIQMITALSKFFRISLSKGKHSITVEEELEHVRNYLIIQKFRYKNKFEFEIKADQEVLSYTTLKLILQPLVENAIYHGIEMMADTGHIEITAKLAGEELVFHVRDDGLGIPPEKLAALRSGAGPGEGDGSGVGVRNVDERIKLYYGNKYGLRITSEIEEGTDVEITIPSRKAVDSE</sequence>
<dbReference type="CDD" id="cd12912">
    <property type="entry name" value="PDC2_MCP_like"/>
    <property type="match status" value="1"/>
</dbReference>
<dbReference type="InterPro" id="IPR003660">
    <property type="entry name" value="HAMP_dom"/>
</dbReference>
<keyword evidence="9 17" id="KW-0418">Kinase</keyword>
<keyword evidence="4" id="KW-1003">Cell membrane</keyword>
<feature type="domain" description="HAMP" evidence="16">
    <location>
        <begin position="325"/>
        <end position="377"/>
    </location>
</feature>
<keyword evidence="6 17" id="KW-0808">Transferase</keyword>
<dbReference type="SUPFAM" id="SSF55874">
    <property type="entry name" value="ATPase domain of HSP90 chaperone/DNA topoisomerase II/histidine kinase"/>
    <property type="match status" value="1"/>
</dbReference>